<dbReference type="Proteomes" id="UP001161388">
    <property type="component" value="Unassembled WGS sequence"/>
</dbReference>
<evidence type="ECO:0000313" key="3">
    <source>
        <dbReference type="Proteomes" id="UP001161388"/>
    </source>
</evidence>
<name>A0ABQ5VHG5_9RHOB</name>
<comment type="caution">
    <text evidence="2">The sequence shown here is derived from an EMBL/GenBank/DDBJ whole genome shotgun (WGS) entry which is preliminary data.</text>
</comment>
<reference evidence="2" key="2">
    <citation type="submission" date="2023-01" db="EMBL/GenBank/DDBJ databases">
        <title>Draft genome sequence of Sulfitobacter pacificus strain NBRC 109915.</title>
        <authorList>
            <person name="Sun Q."/>
            <person name="Mori K."/>
        </authorList>
    </citation>
    <scope>NUCLEOTIDE SEQUENCE</scope>
    <source>
        <strain evidence="2">NBRC 109915</strain>
    </source>
</reference>
<keyword evidence="3" id="KW-1185">Reference proteome</keyword>
<evidence type="ECO:0000259" key="1">
    <source>
        <dbReference type="Pfam" id="PF06568"/>
    </source>
</evidence>
<reference evidence="2" key="1">
    <citation type="journal article" date="2014" name="Int. J. Syst. Evol. Microbiol.">
        <title>Complete genome of a new Firmicutes species belonging to the dominant human colonic microbiota ('Ruminococcus bicirculans') reveals two chromosomes and a selective capacity to utilize plant glucans.</title>
        <authorList>
            <consortium name="NISC Comparative Sequencing Program"/>
            <person name="Wegmann U."/>
            <person name="Louis P."/>
            <person name="Goesmann A."/>
            <person name="Henrissat B."/>
            <person name="Duncan S.H."/>
            <person name="Flint H.J."/>
        </authorList>
    </citation>
    <scope>NUCLEOTIDE SEQUENCE</scope>
    <source>
        <strain evidence="2">NBRC 109915</strain>
    </source>
</reference>
<feature type="domain" description="YjiS-like" evidence="1">
    <location>
        <begin position="34"/>
        <end position="66"/>
    </location>
</feature>
<sequence>MTLTRPMPTDASSILSQQGTPIAAQLAVRFAVVVTKWATRRRTRLALSQLEPWQLSDVGLTRDDVRDEYRRVFWRV</sequence>
<dbReference type="EMBL" id="BSNL01000001">
    <property type="protein sequence ID" value="GLQ26517.1"/>
    <property type="molecule type" value="Genomic_DNA"/>
</dbReference>
<organism evidence="2 3">
    <name type="scientific">Sulfitobacter pacificus</name>
    <dbReference type="NCBI Taxonomy" id="1499314"/>
    <lineage>
        <taxon>Bacteria</taxon>
        <taxon>Pseudomonadati</taxon>
        <taxon>Pseudomonadota</taxon>
        <taxon>Alphaproteobacteria</taxon>
        <taxon>Rhodobacterales</taxon>
        <taxon>Roseobacteraceae</taxon>
        <taxon>Sulfitobacter</taxon>
    </lineage>
</organism>
<gene>
    <name evidence="2" type="ORF">GCM10007927_13200</name>
</gene>
<protein>
    <recommendedName>
        <fullName evidence="1">YjiS-like domain-containing protein</fullName>
    </recommendedName>
</protein>
<accession>A0ABQ5VHG5</accession>
<dbReference type="InterPro" id="IPR009506">
    <property type="entry name" value="YjiS-like"/>
</dbReference>
<dbReference type="RefSeq" id="WP_284371806.1">
    <property type="nucleotide sequence ID" value="NZ_BAABWP010000001.1"/>
</dbReference>
<evidence type="ECO:0000313" key="2">
    <source>
        <dbReference type="EMBL" id="GLQ26517.1"/>
    </source>
</evidence>
<dbReference type="Pfam" id="PF06568">
    <property type="entry name" value="YjiS-like"/>
    <property type="match status" value="1"/>
</dbReference>
<proteinExistence type="predicted"/>